<proteinExistence type="predicted"/>
<accession>A0A8H6DXU4</accession>
<evidence type="ECO:0000313" key="2">
    <source>
        <dbReference type="Proteomes" id="UP000624244"/>
    </source>
</evidence>
<gene>
    <name evidence="1" type="ORF">GGP41_000608</name>
</gene>
<protein>
    <submittedName>
        <fullName evidence="1">Uncharacterized protein</fullName>
    </submittedName>
</protein>
<sequence length="265" mass="28969">MAYCTIMPPASLLPPPIASSPPNLLGPTSTNPPARPPTLCPLRALSLTHSLTHAPLHQRWTLVHCLLPLAYCPLPAPPFFAPPSTHTTTSSGVIPVQPTYVRTGQAPANPSPPCIFFSANLALLCLRPVTPTTLPPPSPTVFFLSISLSSSRNWPWLSANIAIPKVQFYRRITQLCNWLRAITRLLLLCVSELQTARPHSVSCRKPVEPPRLQAVSLVSRRPCRPHELHELHSTSVTVVLALKPGFETRWVGTGLLSLAETTVLW</sequence>
<dbReference type="EMBL" id="WNKQ01000004">
    <property type="protein sequence ID" value="KAF5851894.1"/>
    <property type="molecule type" value="Genomic_DNA"/>
</dbReference>
<name>A0A8H6DXU4_COCSA</name>
<reference evidence="1" key="1">
    <citation type="submission" date="2019-11" db="EMBL/GenBank/DDBJ databases">
        <title>Bipolaris sorokiniana Genome sequencing.</title>
        <authorList>
            <person name="Wang H."/>
        </authorList>
    </citation>
    <scope>NUCLEOTIDE SEQUENCE</scope>
</reference>
<organism evidence="1 2">
    <name type="scientific">Cochliobolus sativus</name>
    <name type="common">Common root rot and spot blotch fungus</name>
    <name type="synonym">Bipolaris sorokiniana</name>
    <dbReference type="NCBI Taxonomy" id="45130"/>
    <lineage>
        <taxon>Eukaryota</taxon>
        <taxon>Fungi</taxon>
        <taxon>Dikarya</taxon>
        <taxon>Ascomycota</taxon>
        <taxon>Pezizomycotina</taxon>
        <taxon>Dothideomycetes</taxon>
        <taxon>Pleosporomycetidae</taxon>
        <taxon>Pleosporales</taxon>
        <taxon>Pleosporineae</taxon>
        <taxon>Pleosporaceae</taxon>
        <taxon>Bipolaris</taxon>
    </lineage>
</organism>
<evidence type="ECO:0000313" key="1">
    <source>
        <dbReference type="EMBL" id="KAF5851894.1"/>
    </source>
</evidence>
<dbReference type="AlphaFoldDB" id="A0A8H6DXU4"/>
<dbReference type="Proteomes" id="UP000624244">
    <property type="component" value="Unassembled WGS sequence"/>
</dbReference>
<comment type="caution">
    <text evidence="1">The sequence shown here is derived from an EMBL/GenBank/DDBJ whole genome shotgun (WGS) entry which is preliminary data.</text>
</comment>